<dbReference type="EMBL" id="CAJGYM010000049">
    <property type="protein sequence ID" value="CAD6194917.1"/>
    <property type="molecule type" value="Genomic_DNA"/>
</dbReference>
<dbReference type="AlphaFoldDB" id="A0A8S1HID9"/>
<proteinExistence type="predicted"/>
<organism evidence="1 2">
    <name type="scientific">Caenorhabditis auriculariae</name>
    <dbReference type="NCBI Taxonomy" id="2777116"/>
    <lineage>
        <taxon>Eukaryota</taxon>
        <taxon>Metazoa</taxon>
        <taxon>Ecdysozoa</taxon>
        <taxon>Nematoda</taxon>
        <taxon>Chromadorea</taxon>
        <taxon>Rhabditida</taxon>
        <taxon>Rhabditina</taxon>
        <taxon>Rhabditomorpha</taxon>
        <taxon>Rhabditoidea</taxon>
        <taxon>Rhabditidae</taxon>
        <taxon>Peloderinae</taxon>
        <taxon>Caenorhabditis</taxon>
    </lineage>
</organism>
<dbReference type="Proteomes" id="UP000835052">
    <property type="component" value="Unassembled WGS sequence"/>
</dbReference>
<reference evidence="1" key="1">
    <citation type="submission" date="2020-10" db="EMBL/GenBank/DDBJ databases">
        <authorList>
            <person name="Kikuchi T."/>
        </authorList>
    </citation>
    <scope>NUCLEOTIDE SEQUENCE</scope>
    <source>
        <strain evidence="1">NKZ352</strain>
    </source>
</reference>
<gene>
    <name evidence="1" type="ORF">CAUJ_LOCUS10836</name>
</gene>
<comment type="caution">
    <text evidence="1">The sequence shown here is derived from an EMBL/GenBank/DDBJ whole genome shotgun (WGS) entry which is preliminary data.</text>
</comment>
<evidence type="ECO:0000313" key="2">
    <source>
        <dbReference type="Proteomes" id="UP000835052"/>
    </source>
</evidence>
<evidence type="ECO:0000313" key="1">
    <source>
        <dbReference type="EMBL" id="CAD6194917.1"/>
    </source>
</evidence>
<keyword evidence="2" id="KW-1185">Reference proteome</keyword>
<name>A0A8S1HID9_9PELO</name>
<protein>
    <recommendedName>
        <fullName evidence="3">F-box domain-containing protein</fullName>
    </recommendedName>
</protein>
<sequence>MVEYLDDPKVLQSLFQMMDFEKIHEAEIVCKSWRDLITRRRDCFARKKATKATLDFGLYTDECHFVFEDEEEPCKTTLIDGGFVKRVKWIGPEELNVHSIMQFDLVKEFNCIPQAWYTDVRKLNIQCCGKALRVELLYFLPRFKNLKSITVKGYFREFFFRDMLKRLKTVQCLSLNMDASAHPLKLLDIHDRKIRAILKNQPVYERQVAYQVRWDYKQRRRAFLAAKRRAKNGQNEPEVAKKPANQAEAEFGKDCEPARLKMRQPFRKVENMVADDKDLENLIAKSDKLERFELFQTDNTYSAAMFIRFLQEASFASECHIFCKFWPSEKAKLDFWIRYHCRLRLMTDIEEKGARYFFELRGTVFHIIFDEDRPQGEEIFKLIVDLY</sequence>
<evidence type="ECO:0008006" key="3">
    <source>
        <dbReference type="Google" id="ProtNLM"/>
    </source>
</evidence>
<accession>A0A8S1HID9</accession>